<gene>
    <name evidence="1" type="ORF">CVIRNUC_005457</name>
</gene>
<organism evidence="1 2">
    <name type="scientific">Coccomyxa viridis</name>
    <dbReference type="NCBI Taxonomy" id="1274662"/>
    <lineage>
        <taxon>Eukaryota</taxon>
        <taxon>Viridiplantae</taxon>
        <taxon>Chlorophyta</taxon>
        <taxon>core chlorophytes</taxon>
        <taxon>Trebouxiophyceae</taxon>
        <taxon>Trebouxiophyceae incertae sedis</taxon>
        <taxon>Coccomyxaceae</taxon>
        <taxon>Coccomyxa</taxon>
    </lineage>
</organism>
<protein>
    <submittedName>
        <fullName evidence="1">Uncharacterized protein</fullName>
    </submittedName>
</protein>
<keyword evidence="2" id="KW-1185">Reference proteome</keyword>
<reference evidence="1 2" key="1">
    <citation type="submission" date="2023-10" db="EMBL/GenBank/DDBJ databases">
        <authorList>
            <person name="Maclean D."/>
            <person name="Macfadyen A."/>
        </authorList>
    </citation>
    <scope>NUCLEOTIDE SEQUENCE [LARGE SCALE GENOMIC DNA]</scope>
</reference>
<accession>A0AAV1I4D7</accession>
<evidence type="ECO:0000313" key="2">
    <source>
        <dbReference type="Proteomes" id="UP001314263"/>
    </source>
</evidence>
<name>A0AAV1I4D7_9CHLO</name>
<proteinExistence type="predicted"/>
<dbReference type="Proteomes" id="UP001314263">
    <property type="component" value="Unassembled WGS sequence"/>
</dbReference>
<dbReference type="AlphaFoldDB" id="A0AAV1I4D7"/>
<sequence>MDVCIYRKAAMRIITSLQTFRSHPAASIREALADTARHITSGVPGCSLAILHIDQKALRLSVACCGGANALVGELVHGLAAQVAEASLLCPHTEAREDSQMGARANADAAAGQGMAEFRPSERLGGTEQQQVQLAERQLLPNHEHIIVGLPPFWAVTSPDAAALRAHFFLRGMSGTHAFGREFQAPCQTAGHLARFAAGQTMPARQGRDPMYTALPREHLKFRVP</sequence>
<dbReference type="EMBL" id="CAUYUE010000006">
    <property type="protein sequence ID" value="CAK0781731.1"/>
    <property type="molecule type" value="Genomic_DNA"/>
</dbReference>
<comment type="caution">
    <text evidence="1">The sequence shown here is derived from an EMBL/GenBank/DDBJ whole genome shotgun (WGS) entry which is preliminary data.</text>
</comment>
<evidence type="ECO:0000313" key="1">
    <source>
        <dbReference type="EMBL" id="CAK0781731.1"/>
    </source>
</evidence>